<dbReference type="EMBL" id="BGPR01000093">
    <property type="protein sequence ID" value="GBL93330.1"/>
    <property type="molecule type" value="Genomic_DNA"/>
</dbReference>
<name>A0A4Y2BM79_ARAVE</name>
<dbReference type="AlphaFoldDB" id="A0A4Y2BM79"/>
<evidence type="ECO:0000313" key="2">
    <source>
        <dbReference type="Proteomes" id="UP000499080"/>
    </source>
</evidence>
<accession>A0A4Y2BM79</accession>
<organism evidence="1 2">
    <name type="scientific">Araneus ventricosus</name>
    <name type="common">Orbweaver spider</name>
    <name type="synonym">Epeira ventricosa</name>
    <dbReference type="NCBI Taxonomy" id="182803"/>
    <lineage>
        <taxon>Eukaryota</taxon>
        <taxon>Metazoa</taxon>
        <taxon>Ecdysozoa</taxon>
        <taxon>Arthropoda</taxon>
        <taxon>Chelicerata</taxon>
        <taxon>Arachnida</taxon>
        <taxon>Araneae</taxon>
        <taxon>Araneomorphae</taxon>
        <taxon>Entelegynae</taxon>
        <taxon>Araneoidea</taxon>
        <taxon>Araneidae</taxon>
        <taxon>Araneus</taxon>
    </lineage>
</organism>
<protein>
    <submittedName>
        <fullName evidence="1">Uncharacterized protein</fullName>
    </submittedName>
</protein>
<dbReference type="Proteomes" id="UP000499080">
    <property type="component" value="Unassembled WGS sequence"/>
</dbReference>
<sequence length="100" mass="11338">MKRLGSTALQHPALKQHEDYFRTDLAILNRGWITRASPETAPLSPNFRTTPSGRTFDHEVRFNVQQAHIHDGSLVELEPFDLEAETFLLGHRGSSQEVIT</sequence>
<proteinExistence type="predicted"/>
<comment type="caution">
    <text evidence="1">The sequence shown here is derived from an EMBL/GenBank/DDBJ whole genome shotgun (WGS) entry which is preliminary data.</text>
</comment>
<reference evidence="1 2" key="1">
    <citation type="journal article" date="2019" name="Sci. Rep.">
        <title>Orb-weaving spider Araneus ventricosus genome elucidates the spidroin gene catalogue.</title>
        <authorList>
            <person name="Kono N."/>
            <person name="Nakamura H."/>
            <person name="Ohtoshi R."/>
            <person name="Moran D.A.P."/>
            <person name="Shinohara A."/>
            <person name="Yoshida Y."/>
            <person name="Fujiwara M."/>
            <person name="Mori M."/>
            <person name="Tomita M."/>
            <person name="Arakawa K."/>
        </authorList>
    </citation>
    <scope>NUCLEOTIDE SEQUENCE [LARGE SCALE GENOMIC DNA]</scope>
</reference>
<evidence type="ECO:0000313" key="1">
    <source>
        <dbReference type="EMBL" id="GBL93330.1"/>
    </source>
</evidence>
<keyword evidence="2" id="KW-1185">Reference proteome</keyword>
<gene>
    <name evidence="1" type="ORF">AVEN_219464_1</name>
</gene>